<organism evidence="1 2">
    <name type="scientific">Colletotrichum fioriniae PJ7</name>
    <dbReference type="NCBI Taxonomy" id="1445577"/>
    <lineage>
        <taxon>Eukaryota</taxon>
        <taxon>Fungi</taxon>
        <taxon>Dikarya</taxon>
        <taxon>Ascomycota</taxon>
        <taxon>Pezizomycotina</taxon>
        <taxon>Sordariomycetes</taxon>
        <taxon>Hypocreomycetidae</taxon>
        <taxon>Glomerellales</taxon>
        <taxon>Glomerellaceae</taxon>
        <taxon>Colletotrichum</taxon>
        <taxon>Colletotrichum acutatum species complex</taxon>
    </lineage>
</organism>
<evidence type="ECO:0000313" key="1">
    <source>
        <dbReference type="EMBL" id="EXF74963.1"/>
    </source>
</evidence>
<dbReference type="OrthoDB" id="42525at2759"/>
<name>A0A010RRU2_9PEZI</name>
<dbReference type="eggNOG" id="ENOG502S8JK">
    <property type="taxonomic scope" value="Eukaryota"/>
</dbReference>
<gene>
    <name evidence="1" type="ORF">CFIO01_08418</name>
</gene>
<reference evidence="1 2" key="1">
    <citation type="submission" date="2014-02" db="EMBL/GenBank/DDBJ databases">
        <title>The genome sequence of Colletotrichum fioriniae PJ7.</title>
        <authorList>
            <person name="Baroncelli R."/>
            <person name="Thon M.R."/>
        </authorList>
    </citation>
    <scope>NUCLEOTIDE SEQUENCE [LARGE SCALE GENOMIC DNA]</scope>
    <source>
        <strain evidence="1 2">PJ7</strain>
    </source>
</reference>
<evidence type="ECO:0000313" key="2">
    <source>
        <dbReference type="Proteomes" id="UP000020467"/>
    </source>
</evidence>
<dbReference type="AlphaFoldDB" id="A0A010RRU2"/>
<dbReference type="STRING" id="1445577.A0A010RRU2"/>
<dbReference type="EMBL" id="JARH01000935">
    <property type="protein sequence ID" value="EXF74963.1"/>
    <property type="molecule type" value="Genomic_DNA"/>
</dbReference>
<comment type="caution">
    <text evidence="1">The sequence shown here is derived from an EMBL/GenBank/DDBJ whole genome shotgun (WGS) entry which is preliminary data.</text>
</comment>
<dbReference type="Proteomes" id="UP000020467">
    <property type="component" value="Unassembled WGS sequence"/>
</dbReference>
<accession>A0A010RRU2</accession>
<sequence length="190" mass="21551">MSSFTLSAAPNTDVWKKPPAHNVYDAPTKTVPAKPLSQFKSAKITFTADWTEQYDQAGLIVTFDSNSGREKRWIKTGLEYYQGTPQLSTVACDRWADWSITPLAAFEDTKSITVLIEQERDFMGPSFWVYYVKQDGTKVPLREICWVFGDDDCTGKDWNLTVGALVARPAKDAKSDLEVQFKDFDVQWSE</sequence>
<proteinExistence type="predicted"/>
<keyword evidence="2" id="KW-1185">Reference proteome</keyword>
<dbReference type="HOGENOM" id="CLU_077442_2_0_1"/>
<dbReference type="Pfam" id="PF07081">
    <property type="entry name" value="DUF1349"/>
    <property type="match status" value="1"/>
</dbReference>
<dbReference type="InterPro" id="IPR009784">
    <property type="entry name" value="DUF1349"/>
</dbReference>
<dbReference type="PANTHER" id="PTHR35332">
    <property type="entry name" value="REGULATION OF ENOLASE PROTEIN 1"/>
    <property type="match status" value="1"/>
</dbReference>
<dbReference type="PANTHER" id="PTHR35332:SF2">
    <property type="entry name" value="REGULATION OF ENOLASE PROTEIN 1"/>
    <property type="match status" value="1"/>
</dbReference>
<dbReference type="Gene3D" id="2.60.120.200">
    <property type="match status" value="1"/>
</dbReference>
<dbReference type="KEGG" id="cfj:CFIO01_08418"/>
<protein>
    <submittedName>
        <fullName evidence="1">Uncharacterized protein</fullName>
    </submittedName>
</protein>